<keyword evidence="2" id="KW-1185">Reference proteome</keyword>
<gene>
    <name evidence="1" type="ORF">TTHERM_00717690</name>
</gene>
<dbReference type="Proteomes" id="UP000009168">
    <property type="component" value="Unassembled WGS sequence"/>
</dbReference>
<dbReference type="InParanoid" id="Q23EA9"/>
<dbReference type="GeneID" id="7839529"/>
<accession>Q23EA9</accession>
<dbReference type="HOGENOM" id="CLU_553800_0_0_1"/>
<evidence type="ECO:0000313" key="1">
    <source>
        <dbReference type="EMBL" id="EAR94844.2"/>
    </source>
</evidence>
<sequence length="195" mass="23047">MPQTIISYWSLKVMEYQLGTQRRQLHILRYSSVNNQYNYKYSLRYIVNDVQVSQTTGDIICFLVYQVYLIQIAIFNAYKNQNPVYVSKQFYNVCSNHIGYFNQNQDTIYYSDFFTGIISMNLLNQYKIKLFSSDNLNPYNQAQIVSVKDNTVLQVIPIVFLMISLDDPNLQLQQLKQVIVDDRYQITILLQVLKQ</sequence>
<reference evidence="2" key="1">
    <citation type="journal article" date="2006" name="PLoS Biol.">
        <title>Macronuclear genome sequence of the ciliate Tetrahymena thermophila, a model eukaryote.</title>
        <authorList>
            <person name="Eisen J.A."/>
            <person name="Coyne R.S."/>
            <person name="Wu M."/>
            <person name="Wu D."/>
            <person name="Thiagarajan M."/>
            <person name="Wortman J.R."/>
            <person name="Badger J.H."/>
            <person name="Ren Q."/>
            <person name="Amedeo P."/>
            <person name="Jones K.M."/>
            <person name="Tallon L.J."/>
            <person name="Delcher A.L."/>
            <person name="Salzberg S.L."/>
            <person name="Silva J.C."/>
            <person name="Haas B.J."/>
            <person name="Majoros W.H."/>
            <person name="Farzad M."/>
            <person name="Carlton J.M."/>
            <person name="Smith R.K. Jr."/>
            <person name="Garg J."/>
            <person name="Pearlman R.E."/>
            <person name="Karrer K.M."/>
            <person name="Sun L."/>
            <person name="Manning G."/>
            <person name="Elde N.C."/>
            <person name="Turkewitz A.P."/>
            <person name="Asai D.J."/>
            <person name="Wilkes D.E."/>
            <person name="Wang Y."/>
            <person name="Cai H."/>
            <person name="Collins K."/>
            <person name="Stewart B.A."/>
            <person name="Lee S.R."/>
            <person name="Wilamowska K."/>
            <person name="Weinberg Z."/>
            <person name="Ruzzo W.L."/>
            <person name="Wloga D."/>
            <person name="Gaertig J."/>
            <person name="Frankel J."/>
            <person name="Tsao C.-C."/>
            <person name="Gorovsky M.A."/>
            <person name="Keeling P.J."/>
            <person name="Waller R.F."/>
            <person name="Patron N.J."/>
            <person name="Cherry J.M."/>
            <person name="Stover N.A."/>
            <person name="Krieger C.J."/>
            <person name="del Toro C."/>
            <person name="Ryder H.F."/>
            <person name="Williamson S.C."/>
            <person name="Barbeau R.A."/>
            <person name="Hamilton E.P."/>
            <person name="Orias E."/>
        </authorList>
    </citation>
    <scope>NUCLEOTIDE SEQUENCE [LARGE SCALE GENOMIC DNA]</scope>
    <source>
        <strain evidence="2">SB210</strain>
    </source>
</reference>
<protein>
    <submittedName>
        <fullName evidence="1">Uncharacterized protein</fullName>
    </submittedName>
</protein>
<dbReference type="RefSeq" id="XP_001015089.2">
    <property type="nucleotide sequence ID" value="XM_001015089.2"/>
</dbReference>
<dbReference type="KEGG" id="tet:TTHERM_00717690"/>
<evidence type="ECO:0000313" key="2">
    <source>
        <dbReference type="Proteomes" id="UP000009168"/>
    </source>
</evidence>
<dbReference type="AlphaFoldDB" id="Q23EA9"/>
<organism evidence="1 2">
    <name type="scientific">Tetrahymena thermophila (strain SB210)</name>
    <dbReference type="NCBI Taxonomy" id="312017"/>
    <lineage>
        <taxon>Eukaryota</taxon>
        <taxon>Sar</taxon>
        <taxon>Alveolata</taxon>
        <taxon>Ciliophora</taxon>
        <taxon>Intramacronucleata</taxon>
        <taxon>Oligohymenophorea</taxon>
        <taxon>Hymenostomatida</taxon>
        <taxon>Tetrahymenina</taxon>
        <taxon>Tetrahymenidae</taxon>
        <taxon>Tetrahymena</taxon>
    </lineage>
</organism>
<dbReference type="EMBL" id="GG662649">
    <property type="protein sequence ID" value="EAR94844.2"/>
    <property type="molecule type" value="Genomic_DNA"/>
</dbReference>
<proteinExistence type="predicted"/>
<name>Q23EA9_TETTS</name>